<comment type="caution">
    <text evidence="2">The sequence shown here is derived from an EMBL/GenBank/DDBJ whole genome shotgun (WGS) entry which is preliminary data.</text>
</comment>
<dbReference type="AlphaFoldDB" id="A0A419XAL4"/>
<proteinExistence type="predicted"/>
<reference evidence="2 3" key="1">
    <citation type="submission" date="2018-09" db="EMBL/GenBank/DDBJ databases">
        <title>Genomic Encyclopedia of Archaeal and Bacterial Type Strains, Phase II (KMG-II): from individual species to whole genera.</title>
        <authorList>
            <person name="Goeker M."/>
        </authorList>
    </citation>
    <scope>NUCLEOTIDE SEQUENCE [LARGE SCALE GENOMIC DNA]</scope>
    <source>
        <strain evidence="2 3">DSM 21950</strain>
    </source>
</reference>
<feature type="domain" description="NAD-dependent epimerase/dehydratase" evidence="1">
    <location>
        <begin position="51"/>
        <end position="207"/>
    </location>
</feature>
<dbReference type="InterPro" id="IPR050177">
    <property type="entry name" value="Lipid_A_modif_metabolic_enz"/>
</dbReference>
<dbReference type="Gene3D" id="3.40.50.720">
    <property type="entry name" value="NAD(P)-binding Rossmann-like Domain"/>
    <property type="match status" value="1"/>
</dbReference>
<dbReference type="OrthoDB" id="1490291at2"/>
<dbReference type="PANTHER" id="PTHR43245:SF58">
    <property type="entry name" value="BLL5923 PROTEIN"/>
    <property type="match status" value="1"/>
</dbReference>
<dbReference type="Proteomes" id="UP000284531">
    <property type="component" value="Unassembled WGS sequence"/>
</dbReference>
<evidence type="ECO:0000313" key="3">
    <source>
        <dbReference type="Proteomes" id="UP000284531"/>
    </source>
</evidence>
<sequence>MKSILIIGGDSFIAGKFIKEYSGRFNISAISRVNTGIKNEVVVDNLFEIDQNYFNNIDVVINFAAIVHRPEISDEDFYDRVNYKLPVHIASIAKKKNVQQFIQMSTVAVYGETSLIKPDSNPSPKTAYGCSKLKADITLRELENETFRVVSLRPPMVYGGGLAPGNLMKLISLVNKGIPLPFGEIKNARSFVHVNNLVGFISKVIANEYSGIYFPVDEKNYSTTELIVEISKRLNKRIWNFKLPLLGQKLLRAIKPSLYSKLWGNQIIDVVYEFARPKYDIVQGIEEMVNSYLKKNK</sequence>
<protein>
    <submittedName>
        <fullName evidence="2">UDP-glucose 4-epimerase</fullName>
    </submittedName>
</protein>
<name>A0A419XAL4_9BACT</name>
<accession>A0A419XAL4</accession>
<dbReference type="EMBL" id="RAPQ01000008">
    <property type="protein sequence ID" value="RKE04609.1"/>
    <property type="molecule type" value="Genomic_DNA"/>
</dbReference>
<evidence type="ECO:0000259" key="1">
    <source>
        <dbReference type="Pfam" id="PF01370"/>
    </source>
</evidence>
<evidence type="ECO:0000313" key="2">
    <source>
        <dbReference type="EMBL" id="RKE04609.1"/>
    </source>
</evidence>
<keyword evidence="3" id="KW-1185">Reference proteome</keyword>
<dbReference type="PANTHER" id="PTHR43245">
    <property type="entry name" value="BIFUNCTIONAL POLYMYXIN RESISTANCE PROTEIN ARNA"/>
    <property type="match status" value="1"/>
</dbReference>
<dbReference type="RefSeq" id="WP_120239369.1">
    <property type="nucleotide sequence ID" value="NZ_RAPQ01000008.1"/>
</dbReference>
<dbReference type="InterPro" id="IPR036291">
    <property type="entry name" value="NAD(P)-bd_dom_sf"/>
</dbReference>
<gene>
    <name evidence="2" type="ORF">BXY64_1636</name>
</gene>
<dbReference type="InterPro" id="IPR001509">
    <property type="entry name" value="Epimerase_deHydtase"/>
</dbReference>
<organism evidence="2 3">
    <name type="scientific">Marinifilum flexuosum</name>
    <dbReference type="NCBI Taxonomy" id="1117708"/>
    <lineage>
        <taxon>Bacteria</taxon>
        <taxon>Pseudomonadati</taxon>
        <taxon>Bacteroidota</taxon>
        <taxon>Bacteroidia</taxon>
        <taxon>Marinilabiliales</taxon>
        <taxon>Marinifilaceae</taxon>
    </lineage>
</organism>
<dbReference type="Pfam" id="PF01370">
    <property type="entry name" value="Epimerase"/>
    <property type="match status" value="1"/>
</dbReference>
<dbReference type="SUPFAM" id="SSF51735">
    <property type="entry name" value="NAD(P)-binding Rossmann-fold domains"/>
    <property type="match status" value="1"/>
</dbReference>